<dbReference type="EMBL" id="CP080096">
    <property type="protein sequence ID" value="QYD72700.1"/>
    <property type="molecule type" value="Genomic_DNA"/>
</dbReference>
<protein>
    <submittedName>
        <fullName evidence="1">Uncharacterized protein</fullName>
    </submittedName>
</protein>
<evidence type="ECO:0000313" key="2">
    <source>
        <dbReference type="Proteomes" id="UP000826462"/>
    </source>
</evidence>
<dbReference type="RefSeq" id="WP_219802122.1">
    <property type="nucleotide sequence ID" value="NZ_CP080096.1"/>
</dbReference>
<evidence type="ECO:0000313" key="1">
    <source>
        <dbReference type="EMBL" id="QYD72700.1"/>
    </source>
</evidence>
<sequence length="210" mass="21935">MSTQQRLTLLTKLDGSAYLFYRTPSASRPAIDDVVIVRNAEQAKDGKYQSKQATRYRLVQPRKATPVQVDIDFARSPAVSGFVAVPGDKTDNVAFNASPRLILGEPPSLASVQGMYSGTGSSLQGATATQVTVTSSGLLAGKTANGCEFRGTLTPSSGITAYDVSVTYSGAPCIDANATVSGAAVLDESQLLVALPHANRSDVFVFAGAR</sequence>
<organism evidence="1 2">
    <name type="scientific">Paraburkholderia edwinii</name>
    <dbReference type="NCBI Taxonomy" id="2861782"/>
    <lineage>
        <taxon>Bacteria</taxon>
        <taxon>Pseudomonadati</taxon>
        <taxon>Pseudomonadota</taxon>
        <taxon>Betaproteobacteria</taxon>
        <taxon>Burkholderiales</taxon>
        <taxon>Burkholderiaceae</taxon>
        <taxon>Paraburkholderia</taxon>
    </lineage>
</organism>
<proteinExistence type="predicted"/>
<accession>A0ABX8V0S2</accession>
<gene>
    <name evidence="1" type="ORF">KZJ38_23675</name>
</gene>
<dbReference type="Proteomes" id="UP000826462">
    <property type="component" value="Chromosome 2"/>
</dbReference>
<name>A0ABX8V0S2_9BURK</name>
<reference evidence="1 2" key="1">
    <citation type="submission" date="2021-07" db="EMBL/GenBank/DDBJ databases">
        <title>Paraburkholderia edwinii protects Aspergillus sp. from phenazines by acting as a toxin sponge.</title>
        <authorList>
            <person name="Dahlstrom K.M."/>
            <person name="Newman D.K."/>
        </authorList>
    </citation>
    <scope>NUCLEOTIDE SEQUENCE [LARGE SCALE GENOMIC DNA]</scope>
    <source>
        <strain evidence="1 2">Pe01</strain>
    </source>
</reference>
<keyword evidence="2" id="KW-1185">Reference proteome</keyword>